<sequence>MQRETARPWRQVWDRLRAADVEMGRESSRGSKLRLPFPTRATASASKPTRPDLHLQPSNLSPGRCDVRVTLFHIEALARGRGGPVGRALVPQRGELGSTPSVVILSFRTWESRRTMPLVGGFSRGFPVSSRPSTLGAAPYPPRFTSSVLKTSLFKVVQISSLHVLTPAGPTSTSDLVLQVITPPGVYSEPRGRHSKPLAKARSRLELRTLQSSAYWSLSCVFIGRCPTPGGYGIRKVFPCESAIGSEACRAGLINYDPIAKAGILSPLRIGASTVCSLTVAPHLAVMGFARCFFASLLLAPEAFRVGLTNCDPIAKSLHENKLTRREDIGPCSDQEVSRLMRKQERLKDEEENKLTRREVIGPCSDQEVSRLMRKQERLKDEEENKLPRREVIGPCSDQEVSRLMRKQERLKDEEENKLTRREVTGPCSDQEVSRLMRKQERLKDEEENKLTRREVIGPCSDQEVSRLMRKQERLKDEEENKLTRREVTGPCSDQEVSRLMRKQERLKDEEENKLTRREVIGPCSDQEVSRLMRKQERLKDEEENKLTRREVIGPCSDQEVSRLMRKQERLKDEEENKLTRREVIGPCSDQEVSRLMRKQERLKDEEEN</sequence>
<feature type="region of interest" description="Disordered" evidence="1">
    <location>
        <begin position="473"/>
        <end position="514"/>
    </location>
</feature>
<dbReference type="EMBL" id="JARBHB010000015">
    <property type="protein sequence ID" value="KAJ8867355.1"/>
    <property type="molecule type" value="Genomic_DNA"/>
</dbReference>
<feature type="compositionally biased region" description="Basic and acidic residues" evidence="1">
    <location>
        <begin position="473"/>
        <end position="488"/>
    </location>
</feature>
<protein>
    <submittedName>
        <fullName evidence="2">Uncharacterized protein</fullName>
    </submittedName>
</protein>
<keyword evidence="3" id="KW-1185">Reference proteome</keyword>
<proteinExistence type="predicted"/>
<feature type="compositionally biased region" description="Basic and acidic residues" evidence="1">
    <location>
        <begin position="496"/>
        <end position="514"/>
    </location>
</feature>
<organism evidence="2 3">
    <name type="scientific">Dryococelus australis</name>
    <dbReference type="NCBI Taxonomy" id="614101"/>
    <lineage>
        <taxon>Eukaryota</taxon>
        <taxon>Metazoa</taxon>
        <taxon>Ecdysozoa</taxon>
        <taxon>Arthropoda</taxon>
        <taxon>Hexapoda</taxon>
        <taxon>Insecta</taxon>
        <taxon>Pterygota</taxon>
        <taxon>Neoptera</taxon>
        <taxon>Polyneoptera</taxon>
        <taxon>Phasmatodea</taxon>
        <taxon>Verophasmatodea</taxon>
        <taxon>Anareolatae</taxon>
        <taxon>Phasmatidae</taxon>
        <taxon>Eurycanthinae</taxon>
        <taxon>Dryococelus</taxon>
    </lineage>
</organism>
<dbReference type="Proteomes" id="UP001159363">
    <property type="component" value="Chromosome 14"/>
</dbReference>
<comment type="caution">
    <text evidence="2">The sequence shown here is derived from an EMBL/GenBank/DDBJ whole genome shotgun (WGS) entry which is preliminary data.</text>
</comment>
<evidence type="ECO:0000256" key="1">
    <source>
        <dbReference type="SAM" id="MobiDB-lite"/>
    </source>
</evidence>
<feature type="compositionally biased region" description="Basic and acidic residues" evidence="1">
    <location>
        <begin position="409"/>
        <end position="424"/>
    </location>
</feature>
<feature type="region of interest" description="Disordered" evidence="1">
    <location>
        <begin position="439"/>
        <end position="458"/>
    </location>
</feature>
<feature type="compositionally biased region" description="Basic and acidic residues" evidence="1">
    <location>
        <begin position="439"/>
        <end position="456"/>
    </location>
</feature>
<name>A0ABQ9G4H0_9NEOP</name>
<evidence type="ECO:0000313" key="2">
    <source>
        <dbReference type="EMBL" id="KAJ8867355.1"/>
    </source>
</evidence>
<gene>
    <name evidence="2" type="ORF">PR048_031156</name>
</gene>
<reference evidence="2 3" key="1">
    <citation type="submission" date="2023-02" db="EMBL/GenBank/DDBJ databases">
        <title>LHISI_Scaffold_Assembly.</title>
        <authorList>
            <person name="Stuart O.P."/>
            <person name="Cleave R."/>
            <person name="Magrath M.J.L."/>
            <person name="Mikheyev A.S."/>
        </authorList>
    </citation>
    <scope>NUCLEOTIDE SEQUENCE [LARGE SCALE GENOMIC DNA]</scope>
    <source>
        <strain evidence="2">Daus_M_001</strain>
        <tissue evidence="2">Leg muscle</tissue>
    </source>
</reference>
<accession>A0ABQ9G4H0</accession>
<feature type="region of interest" description="Disordered" evidence="1">
    <location>
        <begin position="24"/>
        <end position="59"/>
    </location>
</feature>
<feature type="region of interest" description="Disordered" evidence="1">
    <location>
        <begin position="409"/>
        <end position="434"/>
    </location>
</feature>
<evidence type="ECO:0000313" key="3">
    <source>
        <dbReference type="Proteomes" id="UP001159363"/>
    </source>
</evidence>